<dbReference type="InterPro" id="IPR013087">
    <property type="entry name" value="Znf_C2H2_type"/>
</dbReference>
<evidence type="ECO:0000259" key="1">
    <source>
        <dbReference type="PROSITE" id="PS50157"/>
    </source>
</evidence>
<protein>
    <recommendedName>
        <fullName evidence="1">C2H2-type domain-containing protein</fullName>
    </recommendedName>
</protein>
<dbReference type="SUPFAM" id="SSF57667">
    <property type="entry name" value="beta-beta-alpha zinc fingers"/>
    <property type="match status" value="1"/>
</dbReference>
<dbReference type="PROSITE" id="PS00028">
    <property type="entry name" value="ZINC_FINGER_C2H2_1"/>
    <property type="match status" value="1"/>
</dbReference>
<organism evidence="2">
    <name type="scientific">marine sediment metagenome</name>
    <dbReference type="NCBI Taxonomy" id="412755"/>
    <lineage>
        <taxon>unclassified sequences</taxon>
        <taxon>metagenomes</taxon>
        <taxon>ecological metagenomes</taxon>
    </lineage>
</organism>
<dbReference type="EMBL" id="BARV01004225">
    <property type="protein sequence ID" value="GAI16565.1"/>
    <property type="molecule type" value="Genomic_DNA"/>
</dbReference>
<gene>
    <name evidence="2" type="ORF">S06H3_09532</name>
</gene>
<dbReference type="InterPro" id="IPR036236">
    <property type="entry name" value="Znf_C2H2_sf"/>
</dbReference>
<evidence type="ECO:0000313" key="2">
    <source>
        <dbReference type="EMBL" id="GAI16565.1"/>
    </source>
</evidence>
<accession>X1MPG7</accession>
<comment type="caution">
    <text evidence="2">The sequence shown here is derived from an EMBL/GenBank/DDBJ whole genome shotgun (WGS) entry which is preliminary data.</text>
</comment>
<dbReference type="AlphaFoldDB" id="X1MPG7"/>
<sequence>MVTCDICGKRFKSGAGLAGHTRLAHNVRYSMGFAKLAEILRQLTDTMEKDAEASYRRDLNLLEIVKQADADSMAMDKLLLNTIREALNAKVRV</sequence>
<name>X1MPG7_9ZZZZ</name>
<feature type="domain" description="C2H2-type" evidence="1">
    <location>
        <begin position="2"/>
        <end position="30"/>
    </location>
</feature>
<dbReference type="PROSITE" id="PS50157">
    <property type="entry name" value="ZINC_FINGER_C2H2_2"/>
    <property type="match status" value="1"/>
</dbReference>
<proteinExistence type="predicted"/>
<reference evidence="2" key="1">
    <citation type="journal article" date="2014" name="Front. Microbiol.">
        <title>High frequency of phylogenetically diverse reductive dehalogenase-homologous genes in deep subseafloor sedimentary metagenomes.</title>
        <authorList>
            <person name="Kawai M."/>
            <person name="Futagami T."/>
            <person name="Toyoda A."/>
            <person name="Takaki Y."/>
            <person name="Nishi S."/>
            <person name="Hori S."/>
            <person name="Arai W."/>
            <person name="Tsubouchi T."/>
            <person name="Morono Y."/>
            <person name="Uchiyama I."/>
            <person name="Ito T."/>
            <person name="Fujiyama A."/>
            <person name="Inagaki F."/>
            <person name="Takami H."/>
        </authorList>
    </citation>
    <scope>NUCLEOTIDE SEQUENCE</scope>
    <source>
        <strain evidence="2">Expedition CK06-06</strain>
    </source>
</reference>